<accession>A0A1C6SVV8</accession>
<protein>
    <recommendedName>
        <fullName evidence="3">MazG nucleotide pyrophosphohydrolase domain-containing protein</fullName>
    </recommendedName>
</protein>
<proteinExistence type="predicted"/>
<sequence>MDIGELQARARQIADRYDRHHVDAGRRPWSTGELALGFVGDVGDLAKLVLAVDGRREIPDARDRRGHELADCLWSVLVLADRYDVDLVAEFGKMTDGIERHLG</sequence>
<reference evidence="2" key="1">
    <citation type="submission" date="2016-06" db="EMBL/GenBank/DDBJ databases">
        <authorList>
            <person name="Varghese N."/>
            <person name="Submissions Spin"/>
        </authorList>
    </citation>
    <scope>NUCLEOTIDE SEQUENCE [LARGE SCALE GENOMIC DNA]</scope>
    <source>
        <strain evidence="2">DSM 45431</strain>
    </source>
</reference>
<evidence type="ECO:0000313" key="1">
    <source>
        <dbReference type="EMBL" id="SCL33452.1"/>
    </source>
</evidence>
<evidence type="ECO:0000313" key="2">
    <source>
        <dbReference type="Proteomes" id="UP000199413"/>
    </source>
</evidence>
<dbReference type="Gene3D" id="1.10.287.1080">
    <property type="entry name" value="MazG-like"/>
    <property type="match status" value="1"/>
</dbReference>
<gene>
    <name evidence="1" type="ORF">GA0070624_4740</name>
</gene>
<dbReference type="SUPFAM" id="SSF101386">
    <property type="entry name" value="all-alpha NTP pyrophosphatases"/>
    <property type="match status" value="1"/>
</dbReference>
<dbReference type="Proteomes" id="UP000199413">
    <property type="component" value="Unassembled WGS sequence"/>
</dbReference>
<dbReference type="AlphaFoldDB" id="A0A1C6SVV8"/>
<organism evidence="1 2">
    <name type="scientific">Micromonospora rhizosphaerae</name>
    <dbReference type="NCBI Taxonomy" id="568872"/>
    <lineage>
        <taxon>Bacteria</taxon>
        <taxon>Bacillati</taxon>
        <taxon>Actinomycetota</taxon>
        <taxon>Actinomycetes</taxon>
        <taxon>Micromonosporales</taxon>
        <taxon>Micromonosporaceae</taxon>
        <taxon>Micromonospora</taxon>
    </lineage>
</organism>
<name>A0A1C6SVV8_9ACTN</name>
<dbReference type="RefSeq" id="WP_176731833.1">
    <property type="nucleotide sequence ID" value="NZ_FMHV01000002.1"/>
</dbReference>
<dbReference type="STRING" id="568872.GA0070624_4740"/>
<dbReference type="EMBL" id="FMHV01000002">
    <property type="protein sequence ID" value="SCL33452.1"/>
    <property type="molecule type" value="Genomic_DNA"/>
</dbReference>
<evidence type="ECO:0008006" key="3">
    <source>
        <dbReference type="Google" id="ProtNLM"/>
    </source>
</evidence>
<keyword evidence="2" id="KW-1185">Reference proteome</keyword>